<feature type="binding site" evidence="12">
    <location>
        <position position="161"/>
    </location>
    <ligand>
        <name>NAD(+)</name>
        <dbReference type="ChEBI" id="CHEBI:57540"/>
    </ligand>
</feature>
<dbReference type="InterPro" id="IPR002347">
    <property type="entry name" value="SDR_fam"/>
</dbReference>
<evidence type="ECO:0000256" key="6">
    <source>
        <dbReference type="ARBA" id="ARBA00023027"/>
    </source>
</evidence>
<evidence type="ECO:0000256" key="9">
    <source>
        <dbReference type="PIRNR" id="PIRNR000094"/>
    </source>
</evidence>
<dbReference type="UniPathway" id="UPA00094"/>
<dbReference type="FunFam" id="3.40.50.720:FF:000054">
    <property type="entry name" value="Enoyl-[acyl-carrier-protein] reductase [NADH]"/>
    <property type="match status" value="1"/>
</dbReference>
<dbReference type="InterPro" id="IPR014358">
    <property type="entry name" value="Enoyl-ACP_Rdtase_NADH"/>
</dbReference>
<reference evidence="13 14" key="1">
    <citation type="submission" date="2019-07" db="EMBL/GenBank/DDBJ databases">
        <title>Sulfurimonas paralvinellae sp. nov., a novel mesophilic, hydrogen- and sulfur-oxidizing chemolithoautotroph within the Epsilonproteo- bacteria isolated from a deep-sea hydrothermal vent polychaete nest, reclassification of Thiomicrospira denitrificans as Sulfurimonas denitrificans comb. nov. and emended description of the genus Sulfurimonas.</title>
        <authorList>
            <person name="Wang S."/>
            <person name="Jiang L."/>
            <person name="Shao Z."/>
        </authorList>
    </citation>
    <scope>NUCLEOTIDE SEQUENCE [LARGE SCALE GENOMIC DNA]</scope>
    <source>
        <strain evidence="13 14">GO25</strain>
    </source>
</reference>
<evidence type="ECO:0000256" key="12">
    <source>
        <dbReference type="PIRSR" id="PIRSR000094-3"/>
    </source>
</evidence>
<feature type="binding site" evidence="11">
    <location>
        <position position="94"/>
    </location>
    <ligand>
        <name>substrate</name>
    </ligand>
</feature>
<dbReference type="PRINTS" id="PR00081">
    <property type="entry name" value="GDHRDH"/>
</dbReference>
<feature type="binding site" evidence="12">
    <location>
        <begin position="190"/>
        <end position="194"/>
    </location>
    <ligand>
        <name>NAD(+)</name>
        <dbReference type="ChEBI" id="CHEBI:57540"/>
    </ligand>
</feature>
<evidence type="ECO:0000313" key="13">
    <source>
        <dbReference type="EMBL" id="QOP45118.1"/>
    </source>
</evidence>
<dbReference type="Pfam" id="PF13561">
    <property type="entry name" value="adh_short_C2"/>
    <property type="match status" value="1"/>
</dbReference>
<dbReference type="Gene3D" id="1.10.8.400">
    <property type="entry name" value="Enoyl acyl carrier protein reductase"/>
    <property type="match status" value="1"/>
</dbReference>
<dbReference type="GO" id="GO:0004318">
    <property type="term" value="F:enoyl-[acyl-carrier-protein] reductase (NADH) activity"/>
    <property type="evidence" value="ECO:0007669"/>
    <property type="project" value="UniProtKB-EC"/>
</dbReference>
<keyword evidence="4" id="KW-0276">Fatty acid metabolism</keyword>
<evidence type="ECO:0000256" key="3">
    <source>
        <dbReference type="ARBA" id="ARBA00022516"/>
    </source>
</evidence>
<dbReference type="RefSeq" id="WP_193111363.1">
    <property type="nucleotide sequence ID" value="NZ_CP041406.1"/>
</dbReference>
<gene>
    <name evidence="13" type="primary">fabI</name>
    <name evidence="13" type="ORF">FM071_01930</name>
</gene>
<sequence>MLMKGKKGLIVGLANNKSIAYGIAKACADQGAEMAFTYLNDALKKRVEPIAKEFGSDYVYELDVSNEEHMAGIAAKIEKDFGKIDFLVHSVAFAPKEALSEPFIKTSKSAFQIAMDISVYSLIDLTNRLESVLSDDASILTLSYLGGPKYVVNYNVMGVAKAALEASVRYMAVDLGAKGQRVNAISAGPIKTLAAAGIGDFSQILKWNETNAPLKKNVTIEQVGNSAMYLLSDLSSGVTGEVHYVDNGYNIMGMAAATTDENGKTVLAWDAKK</sequence>
<dbReference type="PANTHER" id="PTHR43159">
    <property type="entry name" value="ENOYL-[ACYL-CARRIER-PROTEIN] REDUCTASE"/>
    <property type="match status" value="1"/>
</dbReference>
<comment type="catalytic activity">
    <reaction evidence="9">
        <text>a 2,3-saturated acyl-[ACP] + NAD(+) = a (2E)-enoyl-[ACP] + NADH + H(+)</text>
        <dbReference type="Rhea" id="RHEA:10240"/>
        <dbReference type="Rhea" id="RHEA-COMP:9925"/>
        <dbReference type="Rhea" id="RHEA-COMP:9926"/>
        <dbReference type="ChEBI" id="CHEBI:15378"/>
        <dbReference type="ChEBI" id="CHEBI:57540"/>
        <dbReference type="ChEBI" id="CHEBI:57945"/>
        <dbReference type="ChEBI" id="CHEBI:78784"/>
        <dbReference type="ChEBI" id="CHEBI:78785"/>
        <dbReference type="EC" id="1.3.1.9"/>
    </reaction>
</comment>
<keyword evidence="7" id="KW-0443">Lipid metabolism</keyword>
<feature type="binding site" evidence="12">
    <location>
        <position position="12"/>
    </location>
    <ligand>
        <name>NAD(+)</name>
        <dbReference type="ChEBI" id="CHEBI:57540"/>
    </ligand>
</feature>
<keyword evidence="8 9" id="KW-0275">Fatty acid biosynthesis</keyword>
<dbReference type="AlphaFoldDB" id="A0A7M1B8J4"/>
<keyword evidence="5 9" id="KW-0560">Oxidoreductase</keyword>
<dbReference type="Proteomes" id="UP000593580">
    <property type="component" value="Chromosome"/>
</dbReference>
<dbReference type="EMBL" id="CP041406">
    <property type="protein sequence ID" value="QOP45118.1"/>
    <property type="molecule type" value="Genomic_DNA"/>
</dbReference>
<proteinExistence type="inferred from homology"/>
<evidence type="ECO:0000256" key="7">
    <source>
        <dbReference type="ARBA" id="ARBA00023098"/>
    </source>
</evidence>
<evidence type="ECO:0000256" key="2">
    <source>
        <dbReference type="ARBA" id="ARBA00009233"/>
    </source>
</evidence>
<evidence type="ECO:0000256" key="1">
    <source>
        <dbReference type="ARBA" id="ARBA00005194"/>
    </source>
</evidence>
<evidence type="ECO:0000256" key="8">
    <source>
        <dbReference type="ARBA" id="ARBA00023160"/>
    </source>
</evidence>
<dbReference type="EC" id="1.3.1.9" evidence="9"/>
<feature type="active site" description="Proton acceptor" evidence="10">
    <location>
        <position position="144"/>
    </location>
</feature>
<evidence type="ECO:0000256" key="11">
    <source>
        <dbReference type="PIRSR" id="PIRSR000094-2"/>
    </source>
</evidence>
<feature type="binding site" evidence="12">
    <location>
        <position position="91"/>
    </location>
    <ligand>
        <name>NAD(+)</name>
        <dbReference type="ChEBI" id="CHEBI:57540"/>
    </ligand>
</feature>
<keyword evidence="3 9" id="KW-0444">Lipid biosynthesis</keyword>
<feature type="binding site" evidence="12">
    <location>
        <begin position="18"/>
        <end position="19"/>
    </location>
    <ligand>
        <name>NAD(+)</name>
        <dbReference type="ChEBI" id="CHEBI:57540"/>
    </ligand>
</feature>
<name>A0A7M1B8J4_9BACT</name>
<keyword evidence="14" id="KW-1185">Reference proteome</keyword>
<dbReference type="NCBIfam" id="NF006266">
    <property type="entry name" value="PRK08415.1"/>
    <property type="match status" value="1"/>
</dbReference>
<dbReference type="GO" id="GO:0006633">
    <property type="term" value="P:fatty acid biosynthetic process"/>
    <property type="evidence" value="ECO:0007669"/>
    <property type="project" value="UniProtKB-UniPathway"/>
</dbReference>
<accession>A0A7M1B8J4</accession>
<dbReference type="CDD" id="cd05372">
    <property type="entry name" value="ENR_SDR"/>
    <property type="match status" value="1"/>
</dbReference>
<evidence type="ECO:0000313" key="14">
    <source>
        <dbReference type="Proteomes" id="UP000593580"/>
    </source>
</evidence>
<evidence type="ECO:0000256" key="10">
    <source>
        <dbReference type="PIRSR" id="PIRSR000094-1"/>
    </source>
</evidence>
<dbReference type="KEGG" id="spal:FM071_01930"/>
<dbReference type="SUPFAM" id="SSF51735">
    <property type="entry name" value="NAD(P)-binding Rossmann-fold domains"/>
    <property type="match status" value="1"/>
</dbReference>
<comment type="pathway">
    <text evidence="1">Lipid metabolism; fatty acid biosynthesis.</text>
</comment>
<comment type="similarity">
    <text evidence="2 9">Belongs to the short-chain dehydrogenases/reductases (SDR) family. FabI subfamily.</text>
</comment>
<keyword evidence="6 9" id="KW-0520">NAD</keyword>
<feature type="active site" description="Proton acceptor" evidence="10">
    <location>
        <position position="154"/>
    </location>
</feature>
<evidence type="ECO:0000256" key="4">
    <source>
        <dbReference type="ARBA" id="ARBA00022832"/>
    </source>
</evidence>
<dbReference type="PIRSF" id="PIRSF000094">
    <property type="entry name" value="Enoyl-ACP_rdct"/>
    <property type="match status" value="1"/>
</dbReference>
<dbReference type="InterPro" id="IPR036291">
    <property type="entry name" value="NAD(P)-bd_dom_sf"/>
</dbReference>
<dbReference type="FunFam" id="1.10.8.400:FF:000001">
    <property type="entry name" value="Enoyl-[acyl-carrier-protein] reductase [NADH]"/>
    <property type="match status" value="1"/>
</dbReference>
<dbReference type="PANTHER" id="PTHR43159:SF2">
    <property type="entry name" value="ENOYL-[ACYL-CARRIER-PROTEIN] REDUCTASE [NADH], CHLOROPLASTIC"/>
    <property type="match status" value="1"/>
</dbReference>
<dbReference type="Gene3D" id="3.40.50.720">
    <property type="entry name" value="NAD(P)-binding Rossmann-like Domain"/>
    <property type="match status" value="1"/>
</dbReference>
<evidence type="ECO:0000256" key="5">
    <source>
        <dbReference type="ARBA" id="ARBA00023002"/>
    </source>
</evidence>
<protein>
    <recommendedName>
        <fullName evidence="9">Enoyl-[acyl-carrier-protein] reductase [NADH]</fullName>
        <ecNumber evidence="9">1.3.1.9</ecNumber>
    </recommendedName>
</protein>
<feature type="binding site" evidence="12">
    <location>
        <begin position="63"/>
        <end position="64"/>
    </location>
    <ligand>
        <name>NAD(+)</name>
        <dbReference type="ChEBI" id="CHEBI:57540"/>
    </ligand>
</feature>
<organism evidence="13 14">
    <name type="scientific">Sulfurimonas paralvinellae</name>
    <dbReference type="NCBI Taxonomy" id="317658"/>
    <lineage>
        <taxon>Bacteria</taxon>
        <taxon>Pseudomonadati</taxon>
        <taxon>Campylobacterota</taxon>
        <taxon>Epsilonproteobacteria</taxon>
        <taxon>Campylobacterales</taxon>
        <taxon>Sulfurimonadaceae</taxon>
        <taxon>Sulfurimonas</taxon>
    </lineage>
</organism>